<dbReference type="eggNOG" id="arCOG03408">
    <property type="taxonomic scope" value="Archaea"/>
</dbReference>
<evidence type="ECO:0000313" key="3">
    <source>
        <dbReference type="Proteomes" id="UP000007485"/>
    </source>
</evidence>
<dbReference type="AlphaFoldDB" id="F0QY66"/>
<evidence type="ECO:0000313" key="2">
    <source>
        <dbReference type="EMBL" id="ADY01303.1"/>
    </source>
</evidence>
<dbReference type="GeneID" id="10288750"/>
<organism evidence="2 3">
    <name type="scientific">Vulcanisaeta moutnovskia (strain 768-28)</name>
    <dbReference type="NCBI Taxonomy" id="985053"/>
    <lineage>
        <taxon>Archaea</taxon>
        <taxon>Thermoproteota</taxon>
        <taxon>Thermoprotei</taxon>
        <taxon>Thermoproteales</taxon>
        <taxon>Thermoproteaceae</taxon>
        <taxon>Vulcanisaeta</taxon>
    </lineage>
</organism>
<evidence type="ECO:0000259" key="1">
    <source>
        <dbReference type="Pfam" id="PF01637"/>
    </source>
</evidence>
<proteinExistence type="predicted"/>
<feature type="domain" description="ATPase" evidence="1">
    <location>
        <begin position="16"/>
        <end position="226"/>
    </location>
</feature>
<dbReference type="Pfam" id="PF01637">
    <property type="entry name" value="ATPase_2"/>
    <property type="match status" value="1"/>
</dbReference>
<keyword evidence="3" id="KW-1185">Reference proteome</keyword>
<gene>
    <name evidence="2" type="ordered locus">VMUT_1098</name>
</gene>
<name>F0QY66_VULM7</name>
<dbReference type="KEGG" id="vmo:VMUT_1098"/>
<dbReference type="HOGENOM" id="CLU_070505_0_0_2"/>
<dbReference type="RefSeq" id="WP_013604465.1">
    <property type="nucleotide sequence ID" value="NC_015151.1"/>
</dbReference>
<dbReference type="STRING" id="985053.VMUT_1098"/>
<accession>F0QY66</accession>
<dbReference type="GO" id="GO:0005524">
    <property type="term" value="F:ATP binding"/>
    <property type="evidence" value="ECO:0007669"/>
    <property type="project" value="InterPro"/>
</dbReference>
<dbReference type="SUPFAM" id="SSF52540">
    <property type="entry name" value="P-loop containing nucleoside triphosphate hydrolases"/>
    <property type="match status" value="1"/>
</dbReference>
<protein>
    <submittedName>
        <fullName evidence="2">ATPase</fullName>
    </submittedName>
</protein>
<reference evidence="2 3" key="1">
    <citation type="journal article" date="2011" name="J. Bacteriol.">
        <title>Complete genome sequence of 'Vulcanisaeta moutnovskia' strain 768-28, a novel member of the hyperthermophilic crenarchaeal genus vulcanisaeta.</title>
        <authorList>
            <person name="Gumerov V.M."/>
            <person name="Mardanov A.V."/>
            <person name="Beletsky A.V."/>
            <person name="Prokofeva M.I."/>
            <person name="Bonch-Osmolovskaya E.A."/>
            <person name="Ravin N.V."/>
            <person name="Skryabin K.G."/>
        </authorList>
    </citation>
    <scope>NUCLEOTIDE SEQUENCE [LARGE SCALE GENOMIC DNA]</scope>
    <source>
        <strain evidence="2 3">768-28</strain>
    </source>
</reference>
<dbReference type="Proteomes" id="UP000007485">
    <property type="component" value="Chromosome"/>
</dbReference>
<dbReference type="InterPro" id="IPR027417">
    <property type="entry name" value="P-loop_NTPase"/>
</dbReference>
<dbReference type="EMBL" id="CP002529">
    <property type="protein sequence ID" value="ADY01303.1"/>
    <property type="molecule type" value="Genomic_DNA"/>
</dbReference>
<dbReference type="OrthoDB" id="25948at2157"/>
<dbReference type="InterPro" id="IPR011579">
    <property type="entry name" value="ATPase_dom"/>
</dbReference>
<sequence length="335" mass="38882">MRRIKLPLVPNLQVEFTDRDLALRRVEEWVDRGMRLVEVVYGPEGCGKTAWLLQSMELLRDYGFDVVYVNPLNGQVYAEVGVRDLRNELFKLVQEAINQNALARIAWIAYNVINELIRVRRGRVAILADDVFQVIGVRESAMYVKALLNLIEYPPAEYERVITIVTTSEGLSRREIGRHTWAHLDVMWNMARESFKQLYSQLPSGKLGLEEAWRITGGNPRMLGELITKGWNTKEVVNWLMDSKTITQSFINKWRNWLEKAIENPDTLWANAPEELINELTERNLIIHPLPSRDSITWIDQPPPEKDLELGIGKYVAWQTPLHREAVRRTLQELT</sequence>